<accession>A0A4E9EP73</accession>
<dbReference type="EMBL" id="CAAKMV010000200">
    <property type="protein sequence ID" value="VIO64524.1"/>
    <property type="molecule type" value="Genomic_DNA"/>
</dbReference>
<name>A0A4E9EP73_GIBZA</name>
<gene>
    <name evidence="1" type="ORF">FUG_LOCUS580161</name>
</gene>
<protein>
    <submittedName>
        <fullName evidence="1">Uncharacterized protein</fullName>
    </submittedName>
</protein>
<proteinExistence type="predicted"/>
<sequence>MSRSPIVTQSSWVKVPGSPWSSFIRNREQFIFCFMTWAVPDIMSLKRRVLDTSLSFLLRSHLSLTRPSRSVLNRKSFQAKPSLSSNTLRIHIPPPMNIWMR</sequence>
<reference evidence="1" key="1">
    <citation type="submission" date="2019-04" db="EMBL/GenBank/DDBJ databases">
        <authorList>
            <person name="Melise S."/>
            <person name="Noan J."/>
            <person name="Okalmin O."/>
        </authorList>
    </citation>
    <scope>NUCLEOTIDE SEQUENCE</scope>
    <source>
        <strain evidence="1">FN9</strain>
    </source>
</reference>
<evidence type="ECO:0000313" key="1">
    <source>
        <dbReference type="EMBL" id="VIO64524.1"/>
    </source>
</evidence>
<organism evidence="1">
    <name type="scientific">Gibberella zeae</name>
    <name type="common">Wheat head blight fungus</name>
    <name type="synonym">Fusarium graminearum</name>
    <dbReference type="NCBI Taxonomy" id="5518"/>
    <lineage>
        <taxon>Eukaryota</taxon>
        <taxon>Fungi</taxon>
        <taxon>Dikarya</taxon>
        <taxon>Ascomycota</taxon>
        <taxon>Pezizomycotina</taxon>
        <taxon>Sordariomycetes</taxon>
        <taxon>Hypocreomycetidae</taxon>
        <taxon>Hypocreales</taxon>
        <taxon>Nectriaceae</taxon>
        <taxon>Fusarium</taxon>
    </lineage>
</organism>
<dbReference type="AlphaFoldDB" id="A0A4E9EP73"/>